<comment type="caution">
    <text evidence="2">The sequence shown here is derived from an EMBL/GenBank/DDBJ whole genome shotgun (WGS) entry which is preliminary data.</text>
</comment>
<gene>
    <name evidence="2" type="ORF">KQX54_016075</name>
</gene>
<proteinExistence type="predicted"/>
<dbReference type="AlphaFoldDB" id="A0AAV7I9L2"/>
<feature type="compositionally biased region" description="Basic residues" evidence="1">
    <location>
        <begin position="1"/>
        <end position="11"/>
    </location>
</feature>
<protein>
    <submittedName>
        <fullName evidence="2">Uncharacterized protein</fullName>
    </submittedName>
</protein>
<keyword evidence="3" id="KW-1185">Reference proteome</keyword>
<sequence>MEAKRRDKAQRKTSSQEMSQGAKTRQDLTYQPPPGLLSSPVETDSLVIAFVSSTPSRVLFSILVNFRRGIWVDSNSTLLL</sequence>
<dbReference type="EMBL" id="JAHXZJ010001119">
    <property type="protein sequence ID" value="KAH0555211.1"/>
    <property type="molecule type" value="Genomic_DNA"/>
</dbReference>
<accession>A0AAV7I9L2</accession>
<name>A0AAV7I9L2_COTGL</name>
<dbReference type="Proteomes" id="UP000826195">
    <property type="component" value="Unassembled WGS sequence"/>
</dbReference>
<organism evidence="2 3">
    <name type="scientific">Cotesia glomerata</name>
    <name type="common">Lepidopteran parasitic wasp</name>
    <name type="synonym">Apanteles glomeratus</name>
    <dbReference type="NCBI Taxonomy" id="32391"/>
    <lineage>
        <taxon>Eukaryota</taxon>
        <taxon>Metazoa</taxon>
        <taxon>Ecdysozoa</taxon>
        <taxon>Arthropoda</taxon>
        <taxon>Hexapoda</taxon>
        <taxon>Insecta</taxon>
        <taxon>Pterygota</taxon>
        <taxon>Neoptera</taxon>
        <taxon>Endopterygota</taxon>
        <taxon>Hymenoptera</taxon>
        <taxon>Apocrita</taxon>
        <taxon>Ichneumonoidea</taxon>
        <taxon>Braconidae</taxon>
        <taxon>Microgastrinae</taxon>
        <taxon>Cotesia</taxon>
    </lineage>
</organism>
<feature type="compositionally biased region" description="Polar residues" evidence="1">
    <location>
        <begin position="12"/>
        <end position="29"/>
    </location>
</feature>
<evidence type="ECO:0000256" key="1">
    <source>
        <dbReference type="SAM" id="MobiDB-lite"/>
    </source>
</evidence>
<feature type="region of interest" description="Disordered" evidence="1">
    <location>
        <begin position="1"/>
        <end position="37"/>
    </location>
</feature>
<evidence type="ECO:0000313" key="2">
    <source>
        <dbReference type="EMBL" id="KAH0555211.1"/>
    </source>
</evidence>
<reference evidence="2 3" key="1">
    <citation type="journal article" date="2021" name="J. Hered.">
        <title>A chromosome-level genome assembly of the parasitoid wasp, Cotesia glomerata (Hymenoptera: Braconidae).</title>
        <authorList>
            <person name="Pinto B.J."/>
            <person name="Weis J.J."/>
            <person name="Gamble T."/>
            <person name="Ode P.J."/>
            <person name="Paul R."/>
            <person name="Zaspel J.M."/>
        </authorList>
    </citation>
    <scope>NUCLEOTIDE SEQUENCE [LARGE SCALE GENOMIC DNA]</scope>
    <source>
        <strain evidence="2">CgM1</strain>
    </source>
</reference>
<evidence type="ECO:0000313" key="3">
    <source>
        <dbReference type="Proteomes" id="UP000826195"/>
    </source>
</evidence>